<organism evidence="5 6">
    <name type="scientific">Saccharothrix yanglingensis</name>
    <dbReference type="NCBI Taxonomy" id="659496"/>
    <lineage>
        <taxon>Bacteria</taxon>
        <taxon>Bacillati</taxon>
        <taxon>Actinomycetota</taxon>
        <taxon>Actinomycetes</taxon>
        <taxon>Pseudonocardiales</taxon>
        <taxon>Pseudonocardiaceae</taxon>
        <taxon>Saccharothrix</taxon>
    </lineage>
</organism>
<dbReference type="InterPro" id="IPR042099">
    <property type="entry name" value="ANL_N_sf"/>
</dbReference>
<dbReference type="InterPro" id="IPR029058">
    <property type="entry name" value="AB_hydrolase_fold"/>
</dbReference>
<dbReference type="PANTHER" id="PTHR45527">
    <property type="entry name" value="NONRIBOSOMAL PEPTIDE SYNTHETASE"/>
    <property type="match status" value="1"/>
</dbReference>
<dbReference type="SUPFAM" id="SSF52777">
    <property type="entry name" value="CoA-dependent acyltransferases"/>
    <property type="match status" value="2"/>
</dbReference>
<sequence>MRAVGRLDHLVVRADRAAGWAPLLHRGLAPAVADPRISGAPTRGERGAVNAADQRECRGARFFDAVRAVHARQRGLPPLRARADDGDRPLSFPENRLWLLGRLDQDSGAYHMPVVLRLRGQLDVTALEAALNTLVRRHEALRTAYPVVDGEPVARVTPFRPARLPVEDAAEDDLARRAAEVVAQPMDLGEGPLFRVRLLRAGPDLHVLVLCLHHIVGDGWSLGILAGELADAYRGGPEPVPPPIRYGDFARWQREWLTGEPLDLLVRHWRERLDGLPPVSAPPAELARPARRGHRGGRTRFALTGASAARLDEFVRLEDVSPFVFFMTALFALLHRYTGQDDLAIGTVVANRNRAESEKVVGCFINTLVLRVDLSGDPSFRELLGRVHESYVDAFAHQDLPFDQLVAHLRPDRDPARDPVAQVVLTYQNANPVPWRLPGLDVSALRVERETARFDLALSVRESDGYRCAWEYNRDLFTEGGAAMFADNLGSLVGAALDAPDEPLSRLALADAAAPPHVRGRSLEVPARRLHELFAEQAARTPDAPALVPASGTALTYRDVEERANRLANLLREEGIEAGALVAVHQRRSVASVISVLAVLKAGGAYLPLDPAYPTAHLAWPLENAPVRLVLTTTDDRDHLPDTDLPTIAVDIDLGGWSATAPPAADAPDDLAYVLYTSGSTGRPKGVRGVHSAMVNRLAWMWDERPFESDDVCVHKTALGFVDSLAEMFGGLLRGVPTVVLPDEVVRDAPTLVRSLDAHRVTRMTLVPSLLHALLEAFPDLGDRLPRLRHWISSGEELPVDLVSRFHRQVPGATLWNLYGSTEVAADCTWFDTAELGDAATVPLGRPIANTSVYVLDPSLRPVPAGLPGSVHVGGAAPADGYLDPDDRFRPDPFAPAGSRRLLYDTGDRGRYRPDGTLELLGRNSGVVKVRGFRVGLAEVERAVRSHPQVARAAVVPVDSAGGARLVCAAVPEPGTEPTPELLLDFLRLSLPAHQVPSTIRVVADLPLTPSGKVDRRALAQEEADPSPVPAAPPVTPAQREVAAIWSELLGLGHIGLSDDFFALGGHSLLAMRVLGRVRDSLGVEIPFQRFFELRTVRALAAAVEHAPRDVTDTDDEETP</sequence>
<dbReference type="SUPFAM" id="SSF47336">
    <property type="entry name" value="ACP-like"/>
    <property type="match status" value="1"/>
</dbReference>
<evidence type="ECO:0000313" key="6">
    <source>
        <dbReference type="Proteomes" id="UP001225605"/>
    </source>
</evidence>
<dbReference type="Gene3D" id="3.30.559.30">
    <property type="entry name" value="Nonribosomal peptide synthetase, condensation domain"/>
    <property type="match status" value="1"/>
</dbReference>
<proteinExistence type="predicted"/>
<evidence type="ECO:0000256" key="1">
    <source>
        <dbReference type="ARBA" id="ARBA00001957"/>
    </source>
</evidence>
<keyword evidence="6" id="KW-1185">Reference proteome</keyword>
<dbReference type="CDD" id="cd19531">
    <property type="entry name" value="LCL_NRPS-like"/>
    <property type="match status" value="1"/>
</dbReference>
<dbReference type="Gene3D" id="3.40.50.12780">
    <property type="entry name" value="N-terminal domain of ligase-like"/>
    <property type="match status" value="1"/>
</dbReference>
<dbReference type="PROSITE" id="PS00455">
    <property type="entry name" value="AMP_BINDING"/>
    <property type="match status" value="1"/>
</dbReference>
<keyword evidence="3" id="KW-0597">Phosphoprotein</keyword>
<dbReference type="InterPro" id="IPR010071">
    <property type="entry name" value="AA_adenyl_dom"/>
</dbReference>
<dbReference type="Gene3D" id="3.40.50.1820">
    <property type="entry name" value="alpha/beta hydrolase"/>
    <property type="match status" value="1"/>
</dbReference>
<dbReference type="Gene3D" id="3.30.300.30">
    <property type="match status" value="1"/>
</dbReference>
<dbReference type="InterPro" id="IPR001242">
    <property type="entry name" value="Condensation_dom"/>
</dbReference>
<dbReference type="PANTHER" id="PTHR45527:SF1">
    <property type="entry name" value="FATTY ACID SYNTHASE"/>
    <property type="match status" value="1"/>
</dbReference>
<dbReference type="EMBL" id="NSDM01000002">
    <property type="protein sequence ID" value="MDQ2583493.1"/>
    <property type="molecule type" value="Genomic_DNA"/>
</dbReference>
<accession>A0ABU0WUG9</accession>
<name>A0ABU0WUG9_9PSEU</name>
<dbReference type="Pfam" id="PF13193">
    <property type="entry name" value="AMP-binding_C"/>
    <property type="match status" value="1"/>
</dbReference>
<dbReference type="InterPro" id="IPR000873">
    <property type="entry name" value="AMP-dep_synth/lig_dom"/>
</dbReference>
<dbReference type="InterPro" id="IPR045851">
    <property type="entry name" value="AMP-bd_C_sf"/>
</dbReference>
<dbReference type="InterPro" id="IPR025110">
    <property type="entry name" value="AMP-bd_C"/>
</dbReference>
<reference evidence="5 6" key="1">
    <citation type="submission" date="2017-06" db="EMBL/GenBank/DDBJ databases">
        <title>Cultured bacterium strain Saccharothrix yanglingensis Hhs.015.</title>
        <authorList>
            <person name="Xia Y."/>
        </authorList>
    </citation>
    <scope>NUCLEOTIDE SEQUENCE [LARGE SCALE GENOMIC DNA]</scope>
    <source>
        <strain evidence="5 6">Hhs.015</strain>
    </source>
</reference>
<keyword evidence="2" id="KW-0596">Phosphopantetheine</keyword>
<dbReference type="InterPro" id="IPR036736">
    <property type="entry name" value="ACP-like_sf"/>
</dbReference>
<dbReference type="InterPro" id="IPR023213">
    <property type="entry name" value="CAT-like_dom_sf"/>
</dbReference>
<dbReference type="PROSITE" id="PS50075">
    <property type="entry name" value="CARRIER"/>
    <property type="match status" value="1"/>
</dbReference>
<dbReference type="CDD" id="cd05930">
    <property type="entry name" value="A_NRPS"/>
    <property type="match status" value="1"/>
</dbReference>
<protein>
    <submittedName>
        <fullName evidence="5">Non-ribosomal peptide synthetase</fullName>
    </submittedName>
</protein>
<dbReference type="PROSITE" id="PS00012">
    <property type="entry name" value="PHOSPHOPANTETHEINE"/>
    <property type="match status" value="1"/>
</dbReference>
<dbReference type="Proteomes" id="UP001225605">
    <property type="component" value="Unassembled WGS sequence"/>
</dbReference>
<dbReference type="SUPFAM" id="SSF56801">
    <property type="entry name" value="Acetyl-CoA synthetase-like"/>
    <property type="match status" value="1"/>
</dbReference>
<gene>
    <name evidence="5" type="ORF">CKY47_05760</name>
</gene>
<comment type="caution">
    <text evidence="5">The sequence shown here is derived from an EMBL/GenBank/DDBJ whole genome shotgun (WGS) entry which is preliminary data.</text>
</comment>
<dbReference type="InterPro" id="IPR009081">
    <property type="entry name" value="PP-bd_ACP"/>
</dbReference>
<dbReference type="InterPro" id="IPR020845">
    <property type="entry name" value="AMP-binding_CS"/>
</dbReference>
<evidence type="ECO:0000256" key="2">
    <source>
        <dbReference type="ARBA" id="ARBA00022450"/>
    </source>
</evidence>
<evidence type="ECO:0000256" key="3">
    <source>
        <dbReference type="ARBA" id="ARBA00022553"/>
    </source>
</evidence>
<comment type="cofactor">
    <cofactor evidence="1">
        <name>pantetheine 4'-phosphate</name>
        <dbReference type="ChEBI" id="CHEBI:47942"/>
    </cofactor>
</comment>
<feature type="domain" description="Carrier" evidence="4">
    <location>
        <begin position="1033"/>
        <end position="1108"/>
    </location>
</feature>
<dbReference type="NCBIfam" id="TIGR01733">
    <property type="entry name" value="AA-adenyl-dom"/>
    <property type="match status" value="1"/>
</dbReference>
<dbReference type="Gene3D" id="3.30.559.10">
    <property type="entry name" value="Chloramphenicol acetyltransferase-like domain"/>
    <property type="match status" value="1"/>
</dbReference>
<evidence type="ECO:0000259" key="4">
    <source>
        <dbReference type="PROSITE" id="PS50075"/>
    </source>
</evidence>
<dbReference type="Pfam" id="PF00550">
    <property type="entry name" value="PP-binding"/>
    <property type="match status" value="1"/>
</dbReference>
<dbReference type="Pfam" id="PF00668">
    <property type="entry name" value="Condensation"/>
    <property type="match status" value="1"/>
</dbReference>
<evidence type="ECO:0000313" key="5">
    <source>
        <dbReference type="EMBL" id="MDQ2583493.1"/>
    </source>
</evidence>
<dbReference type="Pfam" id="PF00501">
    <property type="entry name" value="AMP-binding"/>
    <property type="match status" value="1"/>
</dbReference>
<dbReference type="InterPro" id="IPR006162">
    <property type="entry name" value="Ppantetheine_attach_site"/>
</dbReference>